<dbReference type="Gene3D" id="2.40.50.460">
    <property type="match status" value="1"/>
</dbReference>
<proteinExistence type="predicted"/>
<dbReference type="AlphaFoldDB" id="X0UWJ7"/>
<protein>
    <recommendedName>
        <fullName evidence="1">RecJ OB domain-containing protein</fullName>
    </recommendedName>
</protein>
<accession>X0UWJ7</accession>
<evidence type="ECO:0000313" key="2">
    <source>
        <dbReference type="EMBL" id="GAG10120.1"/>
    </source>
</evidence>
<sequence length="66" mass="7105">PRFVGRNGSKIWVTDGRITCEALIFGSTGLGGISKESVLDLAYAPSINKWGGVRSIQLNLEDVNLN</sequence>
<reference evidence="2" key="1">
    <citation type="journal article" date="2014" name="Front. Microbiol.">
        <title>High frequency of phylogenetically diverse reductive dehalogenase-homologous genes in deep subseafloor sedimentary metagenomes.</title>
        <authorList>
            <person name="Kawai M."/>
            <person name="Futagami T."/>
            <person name="Toyoda A."/>
            <person name="Takaki Y."/>
            <person name="Nishi S."/>
            <person name="Hori S."/>
            <person name="Arai W."/>
            <person name="Tsubouchi T."/>
            <person name="Morono Y."/>
            <person name="Uchiyama I."/>
            <person name="Ito T."/>
            <person name="Fujiyama A."/>
            <person name="Inagaki F."/>
            <person name="Takami H."/>
        </authorList>
    </citation>
    <scope>NUCLEOTIDE SEQUENCE</scope>
    <source>
        <strain evidence="2">Expedition CK06-06</strain>
    </source>
</reference>
<feature type="non-terminal residue" evidence="2">
    <location>
        <position position="1"/>
    </location>
</feature>
<gene>
    <name evidence="2" type="ORF">S01H1_40952</name>
</gene>
<organism evidence="2">
    <name type="scientific">marine sediment metagenome</name>
    <dbReference type="NCBI Taxonomy" id="412755"/>
    <lineage>
        <taxon>unclassified sequences</taxon>
        <taxon>metagenomes</taxon>
        <taxon>ecological metagenomes</taxon>
    </lineage>
</organism>
<dbReference type="EMBL" id="BARS01025952">
    <property type="protein sequence ID" value="GAG10120.1"/>
    <property type="molecule type" value="Genomic_DNA"/>
</dbReference>
<name>X0UWJ7_9ZZZZ</name>
<dbReference type="InterPro" id="IPR041122">
    <property type="entry name" value="RecJ_OB"/>
</dbReference>
<comment type="caution">
    <text evidence="2">The sequence shown here is derived from an EMBL/GenBank/DDBJ whole genome shotgun (WGS) entry which is preliminary data.</text>
</comment>
<dbReference type="Pfam" id="PF17768">
    <property type="entry name" value="RecJ_OB"/>
    <property type="match status" value="1"/>
</dbReference>
<evidence type="ECO:0000259" key="1">
    <source>
        <dbReference type="Pfam" id="PF17768"/>
    </source>
</evidence>
<feature type="domain" description="RecJ OB" evidence="1">
    <location>
        <begin position="2"/>
        <end position="62"/>
    </location>
</feature>